<comment type="caution">
    <text evidence="1">The sequence shown here is derived from an EMBL/GenBank/DDBJ whole genome shotgun (WGS) entry which is preliminary data.</text>
</comment>
<dbReference type="PANTHER" id="PTHR10622">
    <property type="entry name" value="HET DOMAIN-CONTAINING PROTEIN"/>
    <property type="match status" value="1"/>
</dbReference>
<sequence>MGIFGVSMPPIYGEGDVKAFMRLQQEIIKISEDRSIFAWKASAEEKEDRGLFARSPSEFRESGEVGASAEVQIEKIATFAFNNNGIHIHLPLVSTGDADVFRASLDCQSERDGTHISVYLKKVAAKRYVRYHPWELPLRPEVEKGDLQELIVKENSLPRRPKHPSTSAQQCGIKLLPFATSCSVEKSESFWIRFNSQYSAAEEEAACVTYHDIDGTENAVGLLVYPTSDSSNSKNRTFIRSRRNPNQTPRLAFKAISKASYPNMLEEKEEAIPDDWLRNLKADDDRWRGSADRTLTCLENGNGVVALNLHIAAEHSELKPELEAFYFTKSEKIPLPVSTERLVASRKWGWLVSTEIEGLTLERVHPADYFQARHDKQTYISCLDDGDLPASNSRILIYRFNAKGLTDRKAFVAFGFRSLAEPWTDMRVRTISSPKATDDEVEKYERDIEGGNREEYTAIAVHKFAEGVQGDTNTLNVVVGKRENLQLGSHFLRISWSEPCISVDQSD</sequence>
<evidence type="ECO:0000313" key="1">
    <source>
        <dbReference type="EMBL" id="KAK7464403.1"/>
    </source>
</evidence>
<dbReference type="EMBL" id="JBANRG010000008">
    <property type="protein sequence ID" value="KAK7464403.1"/>
    <property type="molecule type" value="Genomic_DNA"/>
</dbReference>
<protein>
    <submittedName>
        <fullName evidence="1">Uncharacterized protein</fullName>
    </submittedName>
</protein>
<organism evidence="1 2">
    <name type="scientific">Marasmiellus scandens</name>
    <dbReference type="NCBI Taxonomy" id="2682957"/>
    <lineage>
        <taxon>Eukaryota</taxon>
        <taxon>Fungi</taxon>
        <taxon>Dikarya</taxon>
        <taxon>Basidiomycota</taxon>
        <taxon>Agaricomycotina</taxon>
        <taxon>Agaricomycetes</taxon>
        <taxon>Agaricomycetidae</taxon>
        <taxon>Agaricales</taxon>
        <taxon>Marasmiineae</taxon>
        <taxon>Omphalotaceae</taxon>
        <taxon>Marasmiellus</taxon>
    </lineage>
</organism>
<reference evidence="1 2" key="1">
    <citation type="submission" date="2024-01" db="EMBL/GenBank/DDBJ databases">
        <title>A draft genome for the cacao thread blight pathogen Marasmiellus scandens.</title>
        <authorList>
            <person name="Baruah I.K."/>
            <person name="Leung J."/>
            <person name="Bukari Y."/>
            <person name="Amoako-Attah I."/>
            <person name="Meinhardt L.W."/>
            <person name="Bailey B.A."/>
            <person name="Cohen S.P."/>
        </authorList>
    </citation>
    <scope>NUCLEOTIDE SEQUENCE [LARGE SCALE GENOMIC DNA]</scope>
    <source>
        <strain evidence="1 2">GH-19</strain>
    </source>
</reference>
<gene>
    <name evidence="1" type="ORF">VKT23_006567</name>
</gene>
<proteinExistence type="predicted"/>
<dbReference type="Proteomes" id="UP001498398">
    <property type="component" value="Unassembled WGS sequence"/>
</dbReference>
<keyword evidence="2" id="KW-1185">Reference proteome</keyword>
<evidence type="ECO:0000313" key="2">
    <source>
        <dbReference type="Proteomes" id="UP001498398"/>
    </source>
</evidence>
<accession>A0ABR1JP21</accession>
<name>A0ABR1JP21_9AGAR</name>
<dbReference type="PANTHER" id="PTHR10622:SF12">
    <property type="entry name" value="HET DOMAIN-CONTAINING PROTEIN"/>
    <property type="match status" value="1"/>
</dbReference>